<protein>
    <submittedName>
        <fullName evidence="1">Uncharacterized protein</fullName>
    </submittedName>
</protein>
<keyword evidence="2" id="KW-1185">Reference proteome</keyword>
<reference evidence="1 2" key="1">
    <citation type="submission" date="2020-05" db="EMBL/GenBank/DDBJ databases">
        <authorList>
            <person name="Ruan W."/>
            <person name="Jeon C.O."/>
            <person name="Chun B.H."/>
        </authorList>
    </citation>
    <scope>NUCLEOTIDE SEQUENCE [LARGE SCALE GENOMIC DNA]</scope>
    <source>
        <strain evidence="1 2">TBZ9</strain>
    </source>
</reference>
<accession>A0A7Y3X9S3</accession>
<organism evidence="1 2">
    <name type="scientific">Vreelandella azerica</name>
    <dbReference type="NCBI Taxonomy" id="2732867"/>
    <lineage>
        <taxon>Bacteria</taxon>
        <taxon>Pseudomonadati</taxon>
        <taxon>Pseudomonadota</taxon>
        <taxon>Gammaproteobacteria</taxon>
        <taxon>Oceanospirillales</taxon>
        <taxon>Halomonadaceae</taxon>
        <taxon>Vreelandella</taxon>
    </lineage>
</organism>
<proteinExistence type="predicted"/>
<comment type="caution">
    <text evidence="1">The sequence shown here is derived from an EMBL/GenBank/DDBJ whole genome shotgun (WGS) entry which is preliminary data.</text>
</comment>
<name>A0A7Y3X9S3_9GAMM</name>
<evidence type="ECO:0000313" key="2">
    <source>
        <dbReference type="Proteomes" id="UP000588806"/>
    </source>
</evidence>
<sequence>MKRETRFPVNAEEWILSGPHFFVGSPFYKTPRSKCTQNSHYDILDLNTLPDDYLPRTNYVPACDPATYCDRTPTVPWVEEGEHRPKRVTEYYRLVNREMIGPSSERTLMTAIIPQGAAHINTCLCTAFRSDQTMLDYYSMTLSVVLDYRVKSTGMGHANTSLINQLPVLSDNRVREALHVRALALVSITHHYAVLWQSNWQDSFRQQQWATRAPIAALPQDFFANLTPHWQRHNALRSDYARRQALVEIDVLVAQALGLTLEELLTIYRVQFPVMRQYEAETYYDQTGRIVFTPSKGLVGVGLPRKAKPAELKEGTRYSAESPQITTQNAALGWEDIQNLTQGTVSKTYLDDTLPGGPMERTVEYQAPFFRPDREEDYRVAWEIFS</sequence>
<dbReference type="Proteomes" id="UP000588806">
    <property type="component" value="Unassembled WGS sequence"/>
</dbReference>
<dbReference type="RefSeq" id="WP_171701059.1">
    <property type="nucleotide sequence ID" value="NZ_JABFHI010000001.1"/>
</dbReference>
<gene>
    <name evidence="1" type="ORF">HLB35_00145</name>
</gene>
<evidence type="ECO:0000313" key="1">
    <source>
        <dbReference type="EMBL" id="NOG30571.1"/>
    </source>
</evidence>
<dbReference type="AlphaFoldDB" id="A0A7Y3X9S3"/>
<reference evidence="1 2" key="2">
    <citation type="submission" date="2020-06" db="EMBL/GenBank/DDBJ databases">
        <title>Halomonas songnenensis sp. nov., a moderately halophilic bacterium isolated from saline and alkaline soils.</title>
        <authorList>
            <person name="Jiang J."/>
            <person name="Pan Y."/>
        </authorList>
    </citation>
    <scope>NUCLEOTIDE SEQUENCE [LARGE SCALE GENOMIC DNA]</scope>
    <source>
        <strain evidence="1 2">TBZ9</strain>
    </source>
</reference>
<dbReference type="EMBL" id="JABFHI010000001">
    <property type="protein sequence ID" value="NOG30571.1"/>
    <property type="molecule type" value="Genomic_DNA"/>
</dbReference>